<name>B9F0K0_ORYSJ</name>
<feature type="compositionally biased region" description="Gly residues" evidence="1">
    <location>
        <begin position="70"/>
        <end position="84"/>
    </location>
</feature>
<sequence length="257" mass="25473">MACPAQSMLSASTTSCCAFLRSSAAAKPQAAASGGGEPRARGEAVPAVLQRLVVVVVAVAFFTSAAGAGGGGLQRGGVRAGEGGGEPERGVAGGGADQGGRHLPSQEEGMDRLRREGHRRPNQHLLRRARAADRPINFASVLNAPTVYVAESAISSGAAGAAADGSENTAAIAGGLALVFVAGVSSILIQVGKNQPPPQATVYSGPPLSYYVAKFQPSLAAVALQQQPAVDAPATEDASSPAPASPAAAAAEDQLSS</sequence>
<feature type="region of interest" description="Disordered" evidence="1">
    <location>
        <begin position="70"/>
        <end position="106"/>
    </location>
</feature>
<evidence type="ECO:0000256" key="1">
    <source>
        <dbReference type="SAM" id="MobiDB-lite"/>
    </source>
</evidence>
<dbReference type="Proteomes" id="UP000007752">
    <property type="component" value="Chromosome 2"/>
</dbReference>
<dbReference type="GO" id="GO:0061635">
    <property type="term" value="P:regulation of protein complex stability"/>
    <property type="evidence" value="ECO:0007669"/>
    <property type="project" value="InterPro"/>
</dbReference>
<dbReference type="GO" id="GO:0009535">
    <property type="term" value="C:chloroplast thylakoid membrane"/>
    <property type="evidence" value="ECO:0007669"/>
    <property type="project" value="InterPro"/>
</dbReference>
<proteinExistence type="predicted"/>
<dbReference type="AlphaFoldDB" id="B9F0K0"/>
<dbReference type="PANTHER" id="PTHR35753:SF2">
    <property type="entry name" value="PROTEIN MAINTENANCE OF PSII UNDER HIGH LIGHT 1"/>
    <property type="match status" value="1"/>
</dbReference>
<organism evidence="2">
    <name type="scientific">Oryza sativa subsp. japonica</name>
    <name type="common">Rice</name>
    <dbReference type="NCBI Taxonomy" id="39947"/>
    <lineage>
        <taxon>Eukaryota</taxon>
        <taxon>Viridiplantae</taxon>
        <taxon>Streptophyta</taxon>
        <taxon>Embryophyta</taxon>
        <taxon>Tracheophyta</taxon>
        <taxon>Spermatophyta</taxon>
        <taxon>Magnoliopsida</taxon>
        <taxon>Liliopsida</taxon>
        <taxon>Poales</taxon>
        <taxon>Poaceae</taxon>
        <taxon>BOP clade</taxon>
        <taxon>Oryzoideae</taxon>
        <taxon>Oryzeae</taxon>
        <taxon>Oryzinae</taxon>
        <taxon>Oryza</taxon>
        <taxon>Oryza sativa</taxon>
    </lineage>
</organism>
<dbReference type="PANTHER" id="PTHR35753">
    <property type="entry name" value="PROTEIN MAINTENANCE OF PSII UNDER HIGH LIGHT 1"/>
    <property type="match status" value="1"/>
</dbReference>
<reference evidence="2" key="2">
    <citation type="submission" date="2008-12" db="EMBL/GenBank/DDBJ databases">
        <title>Improved gene annotation of the rice (Oryza sativa) genomes.</title>
        <authorList>
            <person name="Wang J."/>
            <person name="Li R."/>
            <person name="Fan W."/>
            <person name="Huang Q."/>
            <person name="Zhang J."/>
            <person name="Zhou Y."/>
            <person name="Hu Y."/>
            <person name="Zi S."/>
            <person name="Li J."/>
            <person name="Ni P."/>
            <person name="Zheng H."/>
            <person name="Zhang Y."/>
            <person name="Zhao M."/>
            <person name="Hao Q."/>
            <person name="McDermott J."/>
            <person name="Samudrala R."/>
            <person name="Kristiansen K."/>
            <person name="Wong G.K.-S."/>
        </authorList>
    </citation>
    <scope>NUCLEOTIDE SEQUENCE</scope>
</reference>
<gene>
    <name evidence="2" type="ORF">OsJ_07137</name>
</gene>
<dbReference type="InterPro" id="IPR038936">
    <property type="entry name" value="MPH1"/>
</dbReference>
<reference evidence="2" key="1">
    <citation type="journal article" date="2005" name="PLoS Biol.">
        <title>The genomes of Oryza sativa: a history of duplications.</title>
        <authorList>
            <person name="Yu J."/>
            <person name="Wang J."/>
            <person name="Lin W."/>
            <person name="Li S."/>
            <person name="Li H."/>
            <person name="Zhou J."/>
            <person name="Ni P."/>
            <person name="Dong W."/>
            <person name="Hu S."/>
            <person name="Zeng C."/>
            <person name="Zhang J."/>
            <person name="Zhang Y."/>
            <person name="Li R."/>
            <person name="Xu Z."/>
            <person name="Li S."/>
            <person name="Li X."/>
            <person name="Zheng H."/>
            <person name="Cong L."/>
            <person name="Lin L."/>
            <person name="Yin J."/>
            <person name="Geng J."/>
            <person name="Li G."/>
            <person name="Shi J."/>
            <person name="Liu J."/>
            <person name="Lv H."/>
            <person name="Li J."/>
            <person name="Wang J."/>
            <person name="Deng Y."/>
            <person name="Ran L."/>
            <person name="Shi X."/>
            <person name="Wang X."/>
            <person name="Wu Q."/>
            <person name="Li C."/>
            <person name="Ren X."/>
            <person name="Wang J."/>
            <person name="Wang X."/>
            <person name="Li D."/>
            <person name="Liu D."/>
            <person name="Zhang X."/>
            <person name="Ji Z."/>
            <person name="Zhao W."/>
            <person name="Sun Y."/>
            <person name="Zhang Z."/>
            <person name="Bao J."/>
            <person name="Han Y."/>
            <person name="Dong L."/>
            <person name="Ji J."/>
            <person name="Chen P."/>
            <person name="Wu S."/>
            <person name="Liu J."/>
            <person name="Xiao Y."/>
            <person name="Bu D."/>
            <person name="Tan J."/>
            <person name="Yang L."/>
            <person name="Ye C."/>
            <person name="Zhang J."/>
            <person name="Xu J."/>
            <person name="Zhou Y."/>
            <person name="Yu Y."/>
            <person name="Zhang B."/>
            <person name="Zhuang S."/>
            <person name="Wei H."/>
            <person name="Liu B."/>
            <person name="Lei M."/>
            <person name="Yu H."/>
            <person name="Li Y."/>
            <person name="Xu H."/>
            <person name="Wei S."/>
            <person name="He X."/>
            <person name="Fang L."/>
            <person name="Zhang Z."/>
            <person name="Zhang Y."/>
            <person name="Huang X."/>
            <person name="Su Z."/>
            <person name="Tong W."/>
            <person name="Li J."/>
            <person name="Tong Z."/>
            <person name="Li S."/>
            <person name="Ye J."/>
            <person name="Wang L."/>
            <person name="Fang L."/>
            <person name="Lei T."/>
            <person name="Chen C."/>
            <person name="Chen H."/>
            <person name="Xu Z."/>
            <person name="Li H."/>
            <person name="Huang H."/>
            <person name="Zhang F."/>
            <person name="Xu H."/>
            <person name="Li N."/>
            <person name="Zhao C."/>
            <person name="Li S."/>
            <person name="Dong L."/>
            <person name="Huang Y."/>
            <person name="Li L."/>
            <person name="Xi Y."/>
            <person name="Qi Q."/>
            <person name="Li W."/>
            <person name="Zhang B."/>
            <person name="Hu W."/>
            <person name="Zhang Y."/>
            <person name="Tian X."/>
            <person name="Jiao Y."/>
            <person name="Liang X."/>
            <person name="Jin J."/>
            <person name="Gao L."/>
            <person name="Zheng W."/>
            <person name="Hao B."/>
            <person name="Liu S."/>
            <person name="Wang W."/>
            <person name="Yuan L."/>
            <person name="Cao M."/>
            <person name="McDermott J."/>
            <person name="Samudrala R."/>
            <person name="Wang J."/>
            <person name="Wong G.K."/>
            <person name="Yang H."/>
        </authorList>
    </citation>
    <scope>NUCLEOTIDE SEQUENCE [LARGE SCALE GENOMIC DNA]</scope>
</reference>
<dbReference type="EMBL" id="CM000139">
    <property type="protein sequence ID" value="EEE57192.1"/>
    <property type="molecule type" value="Genomic_DNA"/>
</dbReference>
<accession>B9F0K0</accession>
<feature type="region of interest" description="Disordered" evidence="1">
    <location>
        <begin position="226"/>
        <end position="257"/>
    </location>
</feature>
<evidence type="ECO:0000313" key="2">
    <source>
        <dbReference type="EMBL" id="EEE57192.1"/>
    </source>
</evidence>
<protein>
    <submittedName>
        <fullName evidence="2">Uncharacterized protein</fullName>
    </submittedName>
</protein>